<dbReference type="GO" id="GO:0016779">
    <property type="term" value="F:nucleotidyltransferase activity"/>
    <property type="evidence" value="ECO:0007669"/>
    <property type="project" value="UniProtKB-KW"/>
</dbReference>
<protein>
    <recommendedName>
        <fullName evidence="2">Type-4 uracil-DNA glycosylase</fullName>
    </recommendedName>
</protein>
<evidence type="ECO:0000256" key="1">
    <source>
        <dbReference type="ARBA" id="ARBA00006521"/>
    </source>
</evidence>
<keyword evidence="7" id="KW-0408">Iron</keyword>
<dbReference type="SMART" id="SM00986">
    <property type="entry name" value="UDG"/>
    <property type="match status" value="1"/>
</dbReference>
<evidence type="ECO:0000313" key="12">
    <source>
        <dbReference type="EMBL" id="MDP9646984.1"/>
    </source>
</evidence>
<comment type="caution">
    <text evidence="12">The sequence shown here is derived from an EMBL/GenBank/DDBJ whole genome shotgun (WGS) entry which is preliminary data.</text>
</comment>
<dbReference type="GO" id="GO:0046872">
    <property type="term" value="F:metal ion binding"/>
    <property type="evidence" value="ECO:0007669"/>
    <property type="project" value="UniProtKB-KW"/>
</dbReference>
<evidence type="ECO:0000256" key="5">
    <source>
        <dbReference type="ARBA" id="ARBA00022763"/>
    </source>
</evidence>
<dbReference type="RefSeq" id="WP_392393500.1">
    <property type="nucleotide sequence ID" value="NZ_JAURTK010000003.1"/>
</dbReference>
<dbReference type="InterPro" id="IPR051536">
    <property type="entry name" value="UDG_Type-4/5"/>
</dbReference>
<reference evidence="12" key="1">
    <citation type="submission" date="2023-07" db="EMBL/GenBank/DDBJ databases">
        <title>Sorghum-associated microbial communities from plants grown in Nebraska, USA.</title>
        <authorList>
            <person name="Schachtman D."/>
        </authorList>
    </citation>
    <scope>NUCLEOTIDE SEQUENCE</scope>
    <source>
        <strain evidence="12">DS1061</strain>
    </source>
</reference>
<keyword evidence="12" id="KW-0808">Transferase</keyword>
<dbReference type="SMART" id="SM00987">
    <property type="entry name" value="UreE_C"/>
    <property type="match status" value="1"/>
</dbReference>
<sequence length="220" mass="24169">MVTTKRTTRRTPAAEDETSAQPEVDPDQQPATLDDCRRCPLWANATQGVPGAGPRRAPIMMVGEQPGDKEDLQGLPFVGPAGALLDDALVEAGVGRKEVYVTNAVKHFKWTPRGKRRMHKTPAQREVDACHYWLDRELESVGAHVIVALGATALRAVLEDPKSRLQDAIGKVIEHGGRLVIATYHPSFALRAPDPETRHRAYAAIVAALQDARKLSQRHR</sequence>
<dbReference type="Proteomes" id="UP001229486">
    <property type="component" value="Unassembled WGS sequence"/>
</dbReference>
<dbReference type="InterPro" id="IPR036895">
    <property type="entry name" value="Uracil-DNA_glycosylase-like_sf"/>
</dbReference>
<dbReference type="SUPFAM" id="SSF52141">
    <property type="entry name" value="Uracil-DNA glycosylase-like"/>
    <property type="match status" value="1"/>
</dbReference>
<evidence type="ECO:0000259" key="11">
    <source>
        <dbReference type="SMART" id="SM00986"/>
    </source>
</evidence>
<comment type="similarity">
    <text evidence="1">Belongs to the uracil-DNA glycosylase (UDG) superfamily. Type 4 (UDGa) family.</text>
</comment>
<organism evidence="12 13">
    <name type="scientific">Paraburkholderia caledonica</name>
    <dbReference type="NCBI Taxonomy" id="134536"/>
    <lineage>
        <taxon>Bacteria</taxon>
        <taxon>Pseudomonadati</taxon>
        <taxon>Pseudomonadota</taxon>
        <taxon>Betaproteobacteria</taxon>
        <taxon>Burkholderiales</taxon>
        <taxon>Burkholderiaceae</taxon>
        <taxon>Paraburkholderia</taxon>
    </lineage>
</organism>
<evidence type="ECO:0000256" key="10">
    <source>
        <dbReference type="SAM" id="MobiDB-lite"/>
    </source>
</evidence>
<dbReference type="PANTHER" id="PTHR33693">
    <property type="entry name" value="TYPE-5 URACIL-DNA GLYCOSYLASE"/>
    <property type="match status" value="1"/>
</dbReference>
<dbReference type="EMBL" id="JAURTK010000003">
    <property type="protein sequence ID" value="MDP9646984.1"/>
    <property type="molecule type" value="Genomic_DNA"/>
</dbReference>
<keyword evidence="12" id="KW-0548">Nucleotidyltransferase</keyword>
<evidence type="ECO:0000256" key="6">
    <source>
        <dbReference type="ARBA" id="ARBA00022801"/>
    </source>
</evidence>
<evidence type="ECO:0000256" key="8">
    <source>
        <dbReference type="ARBA" id="ARBA00023014"/>
    </source>
</evidence>
<name>A0AB73IAM5_9BURK</name>
<dbReference type="PANTHER" id="PTHR33693:SF9">
    <property type="entry name" value="TYPE-4 URACIL-DNA GLYCOSYLASE"/>
    <property type="match status" value="1"/>
</dbReference>
<evidence type="ECO:0000313" key="13">
    <source>
        <dbReference type="Proteomes" id="UP001229486"/>
    </source>
</evidence>
<proteinExistence type="inferred from homology"/>
<dbReference type="NCBIfam" id="TIGR00758">
    <property type="entry name" value="UDG_fam4"/>
    <property type="match status" value="1"/>
</dbReference>
<dbReference type="GO" id="GO:0006281">
    <property type="term" value="P:DNA repair"/>
    <property type="evidence" value="ECO:0007669"/>
    <property type="project" value="UniProtKB-KW"/>
</dbReference>
<dbReference type="InterPro" id="IPR005122">
    <property type="entry name" value="Uracil-DNA_glycosylase-like"/>
</dbReference>
<dbReference type="Gene3D" id="3.40.470.10">
    <property type="entry name" value="Uracil-DNA glycosylase-like domain"/>
    <property type="match status" value="1"/>
</dbReference>
<keyword evidence="9" id="KW-0234">DNA repair</keyword>
<keyword evidence="3" id="KW-0004">4Fe-4S</keyword>
<keyword evidence="6" id="KW-0378">Hydrolase</keyword>
<evidence type="ECO:0000256" key="3">
    <source>
        <dbReference type="ARBA" id="ARBA00022485"/>
    </source>
</evidence>
<dbReference type="GO" id="GO:0097506">
    <property type="term" value="F:deaminated base DNA N-glycosylase activity"/>
    <property type="evidence" value="ECO:0007669"/>
    <property type="project" value="UniProtKB-ARBA"/>
</dbReference>
<evidence type="ECO:0000256" key="9">
    <source>
        <dbReference type="ARBA" id="ARBA00023204"/>
    </source>
</evidence>
<feature type="domain" description="Uracil-DNA glycosylase-like" evidence="11">
    <location>
        <begin position="50"/>
        <end position="210"/>
    </location>
</feature>
<dbReference type="InterPro" id="IPR005273">
    <property type="entry name" value="Ura-DNA_glyco_family4"/>
</dbReference>
<keyword evidence="5" id="KW-0227">DNA damage</keyword>
<dbReference type="CDD" id="cd10030">
    <property type="entry name" value="UDG-F4_TTUDGA_SPO1dp_like"/>
    <property type="match status" value="1"/>
</dbReference>
<evidence type="ECO:0000256" key="4">
    <source>
        <dbReference type="ARBA" id="ARBA00022723"/>
    </source>
</evidence>
<keyword evidence="8" id="KW-0411">Iron-sulfur</keyword>
<dbReference type="Pfam" id="PF03167">
    <property type="entry name" value="UDG"/>
    <property type="match status" value="1"/>
</dbReference>
<gene>
    <name evidence="12" type="ORF">J2793_002430</name>
</gene>
<keyword evidence="4" id="KW-0479">Metal-binding</keyword>
<evidence type="ECO:0000256" key="7">
    <source>
        <dbReference type="ARBA" id="ARBA00023004"/>
    </source>
</evidence>
<evidence type="ECO:0000256" key="2">
    <source>
        <dbReference type="ARBA" id="ARBA00019403"/>
    </source>
</evidence>
<feature type="region of interest" description="Disordered" evidence="10">
    <location>
        <begin position="1"/>
        <end position="34"/>
    </location>
</feature>
<dbReference type="AlphaFoldDB" id="A0AB73IAM5"/>
<dbReference type="NCBIfam" id="TIGR03914">
    <property type="entry name" value="UDG_fam_dom"/>
    <property type="match status" value="1"/>
</dbReference>
<dbReference type="GO" id="GO:0051539">
    <property type="term" value="F:4 iron, 4 sulfur cluster binding"/>
    <property type="evidence" value="ECO:0007669"/>
    <property type="project" value="UniProtKB-KW"/>
</dbReference>
<accession>A0AB73IAM5</accession>